<comment type="caution">
    <text evidence="2">The sequence shown here is derived from an EMBL/GenBank/DDBJ whole genome shotgun (WGS) entry which is preliminary data.</text>
</comment>
<dbReference type="Gene3D" id="3.60.21.10">
    <property type="match status" value="1"/>
</dbReference>
<name>A0ABX1VEA2_9PLAN</name>
<evidence type="ECO:0000259" key="1">
    <source>
        <dbReference type="Pfam" id="PF00149"/>
    </source>
</evidence>
<dbReference type="Pfam" id="PF00149">
    <property type="entry name" value="Metallophos"/>
    <property type="match status" value="1"/>
</dbReference>
<feature type="domain" description="Calcineurin-like phosphoesterase" evidence="1">
    <location>
        <begin position="60"/>
        <end position="233"/>
    </location>
</feature>
<keyword evidence="3" id="KW-1185">Reference proteome</keyword>
<dbReference type="Proteomes" id="UP000609651">
    <property type="component" value="Unassembled WGS sequence"/>
</dbReference>
<dbReference type="InterPro" id="IPR006311">
    <property type="entry name" value="TAT_signal"/>
</dbReference>
<dbReference type="InterPro" id="IPR029052">
    <property type="entry name" value="Metallo-depent_PP-like"/>
</dbReference>
<protein>
    <recommendedName>
        <fullName evidence="1">Calcineurin-like phosphoesterase domain-containing protein</fullName>
    </recommendedName>
</protein>
<proteinExistence type="predicted"/>
<evidence type="ECO:0000313" key="2">
    <source>
        <dbReference type="EMBL" id="NNJ26059.1"/>
    </source>
</evidence>
<dbReference type="EMBL" id="WTPX01000060">
    <property type="protein sequence ID" value="NNJ26059.1"/>
    <property type="molecule type" value="Genomic_DNA"/>
</dbReference>
<gene>
    <name evidence="2" type="ORF">LzC2_21380</name>
</gene>
<organism evidence="2 3">
    <name type="scientific">Alienimonas chondri</name>
    <dbReference type="NCBI Taxonomy" id="2681879"/>
    <lineage>
        <taxon>Bacteria</taxon>
        <taxon>Pseudomonadati</taxon>
        <taxon>Planctomycetota</taxon>
        <taxon>Planctomycetia</taxon>
        <taxon>Planctomycetales</taxon>
        <taxon>Planctomycetaceae</taxon>
        <taxon>Alienimonas</taxon>
    </lineage>
</organism>
<dbReference type="InterPro" id="IPR051918">
    <property type="entry name" value="STPP_CPPED1"/>
</dbReference>
<reference evidence="2 3" key="1">
    <citation type="journal article" date="2020" name="Syst. Appl. Microbiol.">
        <title>Alienimonas chondri sp. nov., a novel planctomycete isolated from the biofilm of the red alga Chondrus crispus.</title>
        <authorList>
            <person name="Vitorino I."/>
            <person name="Albuquerque L."/>
            <person name="Wiegand S."/>
            <person name="Kallscheuer N."/>
            <person name="da Costa M.S."/>
            <person name="Lobo-da-Cunha A."/>
            <person name="Jogler C."/>
            <person name="Lage O.M."/>
        </authorList>
    </citation>
    <scope>NUCLEOTIDE SEQUENCE [LARGE SCALE GENOMIC DNA]</scope>
    <source>
        <strain evidence="2 3">LzC2</strain>
    </source>
</reference>
<dbReference type="PANTHER" id="PTHR43143">
    <property type="entry name" value="METALLOPHOSPHOESTERASE, CALCINEURIN SUPERFAMILY"/>
    <property type="match status" value="1"/>
</dbReference>
<evidence type="ECO:0000313" key="3">
    <source>
        <dbReference type="Proteomes" id="UP000609651"/>
    </source>
</evidence>
<dbReference type="PANTHER" id="PTHR43143:SF5">
    <property type="entry name" value="SECRETED PROTEIN"/>
    <property type="match status" value="1"/>
</dbReference>
<dbReference type="PROSITE" id="PS51318">
    <property type="entry name" value="TAT"/>
    <property type="match status" value="1"/>
</dbReference>
<accession>A0ABX1VEA2</accession>
<sequence length="362" mass="40503">MSPLTRRDLLKTSAALAVPPALIGPRGVFGAPQESNVADADARSPFVDGPPPAIKPGSFTIAVLPDTQVYCEKFPQQFLAQTEWIVANREARNIACVLHLGDITNRNTPEQWDVAVEALTKLDDEVPYFFVPGNHDYSEGGRASDRTTRLNDYFPVEKFRDLPTFGGTYDKEANRMENSYHVFEAEGRKFLVLCLEFGPRRDVIRWANEVVSKHADLPAILVTHAYMYYDETRYDWAKYGAKQSWNPHGYGVAKATEDDVTDGQELWDGLVSKHANFVMTFNGHVLNDGLARLTSQDQAGRDVHQSLVNFQMKPNGGDGWLRLVECRADGTTAVIHDYSPTLDQWNASPQNRFDLQLAPVVA</sequence>
<dbReference type="SUPFAM" id="SSF56300">
    <property type="entry name" value="Metallo-dependent phosphatases"/>
    <property type="match status" value="1"/>
</dbReference>
<dbReference type="RefSeq" id="WP_171186694.1">
    <property type="nucleotide sequence ID" value="NZ_WTPX01000060.1"/>
</dbReference>
<dbReference type="InterPro" id="IPR004843">
    <property type="entry name" value="Calcineurin-like_PHP"/>
</dbReference>